<feature type="compositionally biased region" description="Low complexity" evidence="2">
    <location>
        <begin position="613"/>
        <end position="629"/>
    </location>
</feature>
<feature type="domain" description="Putative zinc-finger" evidence="3">
    <location>
        <begin position="1010"/>
        <end position="1030"/>
    </location>
</feature>
<feature type="compositionally biased region" description="Basic and acidic residues" evidence="2">
    <location>
        <begin position="644"/>
        <end position="668"/>
    </location>
</feature>
<feature type="region of interest" description="Disordered" evidence="2">
    <location>
        <begin position="1093"/>
        <end position="1152"/>
    </location>
</feature>
<dbReference type="GO" id="GO:0005634">
    <property type="term" value="C:nucleus"/>
    <property type="evidence" value="ECO:0007669"/>
    <property type="project" value="TreeGrafter"/>
</dbReference>
<dbReference type="Gene3D" id="1.25.40.10">
    <property type="entry name" value="Tetratricopeptide repeat domain"/>
    <property type="match status" value="3"/>
</dbReference>
<reference evidence="4 5" key="1">
    <citation type="journal article" date="2013" name="Genome Biol.">
        <title>Genome of Acanthamoeba castellanii highlights extensive lateral gene transfer and early evolution of tyrosine kinase signaling.</title>
        <authorList>
            <person name="Clarke M."/>
            <person name="Lohan A.J."/>
            <person name="Liu B."/>
            <person name="Lagkouvardos I."/>
            <person name="Roy S."/>
            <person name="Zafar N."/>
            <person name="Bertelli C."/>
            <person name="Schilde C."/>
            <person name="Kianianmomeni A."/>
            <person name="Burglin T.R."/>
            <person name="Frech C."/>
            <person name="Turcotte B."/>
            <person name="Kopec K.O."/>
            <person name="Synnott J.M."/>
            <person name="Choo C."/>
            <person name="Paponov I."/>
            <person name="Finkler A."/>
            <person name="Soon Heng Tan C."/>
            <person name="Hutchins A.P."/>
            <person name="Weinmeier T."/>
            <person name="Rattei T."/>
            <person name="Chu J.S."/>
            <person name="Gimenez G."/>
            <person name="Irimia M."/>
            <person name="Rigden D.J."/>
            <person name="Fitzpatrick D.A."/>
            <person name="Lorenzo-Morales J."/>
            <person name="Bateman A."/>
            <person name="Chiu C.H."/>
            <person name="Tang P."/>
            <person name="Hegemann P."/>
            <person name="Fromm H."/>
            <person name="Raoult D."/>
            <person name="Greub G."/>
            <person name="Miranda-Saavedra D."/>
            <person name="Chen N."/>
            <person name="Nash P."/>
            <person name="Ginger M.L."/>
            <person name="Horn M."/>
            <person name="Schaap P."/>
            <person name="Caler L."/>
            <person name="Loftus B."/>
        </authorList>
    </citation>
    <scope>NUCLEOTIDE SEQUENCE [LARGE SCALE GENOMIC DNA]</scope>
    <source>
        <strain evidence="4 5">Neff</strain>
    </source>
</reference>
<dbReference type="GeneID" id="14912078"/>
<feature type="compositionally biased region" description="Basic and acidic residues" evidence="2">
    <location>
        <begin position="784"/>
        <end position="797"/>
    </location>
</feature>
<evidence type="ECO:0000313" key="4">
    <source>
        <dbReference type="EMBL" id="ELR11580.1"/>
    </source>
</evidence>
<feature type="compositionally biased region" description="Acidic residues" evidence="2">
    <location>
        <begin position="65"/>
        <end position="74"/>
    </location>
</feature>
<feature type="compositionally biased region" description="Acidic residues" evidence="2">
    <location>
        <begin position="823"/>
        <end position="863"/>
    </location>
</feature>
<feature type="compositionally biased region" description="Basic residues" evidence="2">
    <location>
        <begin position="1108"/>
        <end position="1117"/>
    </location>
</feature>
<dbReference type="InterPro" id="IPR019607">
    <property type="entry name" value="Putative_zinc-finger_domain"/>
</dbReference>
<feature type="compositionally biased region" description="Acidic residues" evidence="2">
    <location>
        <begin position="676"/>
        <end position="690"/>
    </location>
</feature>
<feature type="coiled-coil region" evidence="1">
    <location>
        <begin position="555"/>
        <end position="589"/>
    </location>
</feature>
<feature type="region of interest" description="Disordered" evidence="2">
    <location>
        <begin position="784"/>
        <end position="872"/>
    </location>
</feature>
<dbReference type="InterPro" id="IPR039278">
    <property type="entry name" value="Red1"/>
</dbReference>
<feature type="region of interest" description="Disordered" evidence="2">
    <location>
        <begin position="597"/>
        <end position="629"/>
    </location>
</feature>
<keyword evidence="5" id="KW-1185">Reference proteome</keyword>
<dbReference type="InterPro" id="IPR003107">
    <property type="entry name" value="HAT"/>
</dbReference>
<feature type="compositionally biased region" description="Basic and acidic residues" evidence="2">
    <location>
        <begin position="228"/>
        <end position="285"/>
    </location>
</feature>
<evidence type="ECO:0000256" key="1">
    <source>
        <dbReference type="SAM" id="Coils"/>
    </source>
</evidence>
<feature type="region of interest" description="Disordered" evidence="2">
    <location>
        <begin position="642"/>
        <end position="695"/>
    </location>
</feature>
<keyword evidence="1" id="KW-0175">Coiled coil</keyword>
<feature type="region of interest" description="Disordered" evidence="2">
    <location>
        <begin position="13"/>
        <end position="334"/>
    </location>
</feature>
<feature type="compositionally biased region" description="Acidic residues" evidence="2">
    <location>
        <begin position="25"/>
        <end position="42"/>
    </location>
</feature>
<evidence type="ECO:0000259" key="3">
    <source>
        <dbReference type="Pfam" id="PF10650"/>
    </source>
</evidence>
<sequence length="1928" mass="215581">MDAVALALDAVAEANGAVAIKQEQNDSDEEEEQDEDEDEEEQAATPPADTPAERIETDQSPSNDENQECMEESDSTSKNGNASEGQENEMESDSSSGSTSAEGSEQPSEPAGQSSPLTSATNATADEEDRSVAPAPKDPAPQQQPHVVRQSSPAPKEHSSPSAENRPTTVKDATPECSPNTKRAEWSRPHQQPEAPRRGQFHNKGYTHDMDEPPPEDDFALLLRRHKESRDEQRRERERREREREREKREAERREIERRERERERREVEMERERERERWELERREKRERKRAAKAAAKAEQQKQQQPPPLSAYTTFAGPAYRGTQRPAEHLPTYGAAYGPPPPYGAPPYYPAPGAMDAGMHAQWPATRPPFAVGGEEEMDLDSEMEDMQQQRNFSSMSSSLDSILAQAKETVARREGNTNQQHHDLLRQKDEELARLRSLLAERDRTSASASAVVAAAGSKHSQFLPSDLEGIDDAFVTALRRKVKEKEDALKARQEAALNGEHSLVESQQKLADTEGRRAYLDKRAHVLREQLRVIEEMRSTCVEEEGEIRARVAAQKSDLATKRAQIQQLKRSLESARVRLAEAYVEWKISNEMATSPDSPAAASYMPSPTAADAAEDTQQAATTSSTIDELAALRAAVLRSAKEQQEKAARERQRKEEEERERERAHAKRREEEEEKAEEKEQEQEQAELVKVKQEEYEELVRLRRELERERKRVEREKAQQAQALEQERQRKEKREKEKEHAELLRQFNEEKERLLRLRRENQEREQQLQARRLAEEEALKKQQLEKEEEEKSMKKKRKKMEEKQQEEEERRRRKAREEEEEEREKEKESEAEEEDEDESESNEEEQEERSDQGEEEAEATANGAHGHAAEATAGAMNVDLEVESAEEHLFPVSLQSRCVLPLHLVPSLIPSAVYSRLPSLLWPKDHSTTSKAAGFELDMEGLEFTALANARRPKTKASRPSRQVSPIPGYRSPLKCLRSWRLSPQYDLRLDSLTYSHKINPWIHLCAFELHGTCNDDECPFQHLRDATPTKAEVLEDLASYAEEVGAGSKEDLLREVQETHGVDPLSCLVDLINERRSDASYPHSAVLSARASHANPFEGRQRTNRRGRQSRPARPMRGPSSRDASAPPNKKQRVSPARERAAAAGEALDLSTIGRDFVPVLEDNSDDEAGGSGGDDANVSRQPGPGGGISAAMSATGDAASEDSSSRYYGERSLESLEQAIRANKHNVAGWLNYAFVQHAKGRDAATEEERRAAKERPLVVLARALEANATSEELWKAYLHFYLHQERTPSATEIRDLFESAVNFLPRSYFMWRIYVAHIDDVRGRALMCERALGRLAELDLTSGNAEQQQQYESQSRDVLDMILLLAHTYTQAGRPAAALARLHHLLFQTADPHAASEGPDAEVYQPPASPAANAGAVMAALTVEHRCALALAYVYLLAHRRLPSAPDRAMRFPHQVFLIDWRPLARDVLAHPAAASSSGPAPSSSAPSRLERLADALRRVVDLFPAVAATSATPGGALAAKARMVAQLNFLLLKLNTGEVDACRLMCQQYLRSTPTMAELWIVYAWIEEVAGNHSDAELILNKFVLRYSDQFAGWHAYALFALVRKSPAAALDVLARSVGQFLTPGPEGAKELALPLATVRSVFHALLHLPAPEGQAPLRLAATSAVKDPERNVHLWQNFCLFESLYGASTARSAFEAALSALPTASDRLPIWHQYVALRQGIEGAAGVQKVVDLLSRCFSDVAATPAAAPLPQQLQSLHPYARKVIRDTAPMSYAWHGLLLESALAGLHPTQRGPVQRAVLQIVPAYTLLSFSVARFELGRSNIPAARSLLDAALRLNPAFDVVWLNAARVRMREGDEAGVRQLLQKAVQTHPTSALLWLNWIALARGGDEQAKETEAERRSQAERRGVVLPPASVIVA</sequence>
<dbReference type="KEGG" id="acan:ACA1_258310"/>
<accession>L8GEU7</accession>
<dbReference type="SMART" id="SM00386">
    <property type="entry name" value="HAT"/>
    <property type="match status" value="6"/>
</dbReference>
<dbReference type="PANTHER" id="PTHR21563:SF3">
    <property type="entry name" value="ZINC FINGER C3H1 DOMAIN-CONTAINING PROTEIN"/>
    <property type="match status" value="1"/>
</dbReference>
<dbReference type="Pfam" id="PF10650">
    <property type="entry name" value="zf-C3H1"/>
    <property type="match status" value="1"/>
</dbReference>
<dbReference type="EMBL" id="KB008148">
    <property type="protein sequence ID" value="ELR11580.1"/>
    <property type="molecule type" value="Genomic_DNA"/>
</dbReference>
<feature type="compositionally biased region" description="Basic and acidic residues" evidence="2">
    <location>
        <begin position="730"/>
        <end position="756"/>
    </location>
</feature>
<dbReference type="Proteomes" id="UP000011083">
    <property type="component" value="Unassembled WGS sequence"/>
</dbReference>
<evidence type="ECO:0000313" key="5">
    <source>
        <dbReference type="Proteomes" id="UP000011083"/>
    </source>
</evidence>
<dbReference type="InterPro" id="IPR011990">
    <property type="entry name" value="TPR-like_helical_dom_sf"/>
</dbReference>
<feature type="compositionally biased region" description="Low complexity" evidence="2">
    <location>
        <begin position="93"/>
        <end position="105"/>
    </location>
</feature>
<feature type="compositionally biased region" description="Polar residues" evidence="2">
    <location>
        <begin position="111"/>
        <end position="124"/>
    </location>
</feature>
<dbReference type="GO" id="GO:0000178">
    <property type="term" value="C:exosome (RNase complex)"/>
    <property type="evidence" value="ECO:0007669"/>
    <property type="project" value="TreeGrafter"/>
</dbReference>
<name>L8GEU7_ACACF</name>
<dbReference type="SUPFAM" id="SSF48452">
    <property type="entry name" value="TPR-like"/>
    <property type="match status" value="2"/>
</dbReference>
<feature type="region of interest" description="Disordered" evidence="2">
    <location>
        <begin position="716"/>
        <end position="756"/>
    </location>
</feature>
<evidence type="ECO:0000256" key="2">
    <source>
        <dbReference type="SAM" id="MobiDB-lite"/>
    </source>
</evidence>
<protein>
    <submittedName>
        <fullName evidence="4">IgA-specific serine endopeptidase</fullName>
    </submittedName>
</protein>
<organism evidence="4 5">
    <name type="scientific">Acanthamoeba castellanii (strain ATCC 30010 / Neff)</name>
    <dbReference type="NCBI Taxonomy" id="1257118"/>
    <lineage>
        <taxon>Eukaryota</taxon>
        <taxon>Amoebozoa</taxon>
        <taxon>Discosea</taxon>
        <taxon>Longamoebia</taxon>
        <taxon>Centramoebida</taxon>
        <taxon>Acanthamoebidae</taxon>
        <taxon>Acanthamoeba</taxon>
    </lineage>
</organism>
<dbReference type="VEuPathDB" id="AmoebaDB:ACA1_258310"/>
<proteinExistence type="predicted"/>
<dbReference type="STRING" id="1257118.L8GEU7"/>
<dbReference type="PANTHER" id="PTHR21563">
    <property type="entry name" value="ZINC FINGER C3H1 DOMAIN-CONTAINING PROTEIN"/>
    <property type="match status" value="1"/>
</dbReference>
<gene>
    <name evidence="4" type="ORF">ACA1_258310</name>
</gene>
<dbReference type="GO" id="GO:0006396">
    <property type="term" value="P:RNA processing"/>
    <property type="evidence" value="ECO:0007669"/>
    <property type="project" value="InterPro"/>
</dbReference>
<feature type="region of interest" description="Disordered" evidence="2">
    <location>
        <begin position="1167"/>
        <end position="1212"/>
    </location>
</feature>
<feature type="compositionally biased region" description="Polar residues" evidence="2">
    <location>
        <begin position="76"/>
        <end position="85"/>
    </location>
</feature>
<dbReference type="RefSeq" id="XP_004333593.1">
    <property type="nucleotide sequence ID" value="XM_004333545.1"/>
</dbReference>
<dbReference type="OrthoDB" id="19543at2759"/>